<organism evidence="1 2">
    <name type="scientific">Nocardia jinanensis</name>
    <dbReference type="NCBI Taxonomy" id="382504"/>
    <lineage>
        <taxon>Bacteria</taxon>
        <taxon>Bacillati</taxon>
        <taxon>Actinomycetota</taxon>
        <taxon>Actinomycetes</taxon>
        <taxon>Mycobacteriales</taxon>
        <taxon>Nocardiaceae</taxon>
        <taxon>Nocardia</taxon>
    </lineage>
</organism>
<proteinExistence type="predicted"/>
<dbReference type="EMBL" id="BMMH01000001">
    <property type="protein sequence ID" value="GGK94660.1"/>
    <property type="molecule type" value="Genomic_DNA"/>
</dbReference>
<comment type="caution">
    <text evidence="1">The sequence shown here is derived from an EMBL/GenBank/DDBJ whole genome shotgun (WGS) entry which is preliminary data.</text>
</comment>
<evidence type="ECO:0000313" key="1">
    <source>
        <dbReference type="EMBL" id="GGK94660.1"/>
    </source>
</evidence>
<gene>
    <name evidence="1" type="ORF">GCM10011588_06310</name>
</gene>
<protein>
    <submittedName>
        <fullName evidence="1">Uncharacterized protein</fullName>
    </submittedName>
</protein>
<dbReference type="RefSeq" id="WP_062995949.1">
    <property type="nucleotide sequence ID" value="NZ_BMMH01000001.1"/>
</dbReference>
<sequence>MRTNLGNTWVFGGGYADTLGDTLIATGQLFAWWYPPFEHVVTVGSSGTPEFNNSVYGLSERIVTVAYECAVLAVQIDPTP</sequence>
<dbReference type="AlphaFoldDB" id="A0A917R807"/>
<reference evidence="1" key="1">
    <citation type="journal article" date="2014" name="Int. J. Syst. Evol. Microbiol.">
        <title>Complete genome sequence of Corynebacterium casei LMG S-19264T (=DSM 44701T), isolated from a smear-ripened cheese.</title>
        <authorList>
            <consortium name="US DOE Joint Genome Institute (JGI-PGF)"/>
            <person name="Walter F."/>
            <person name="Albersmeier A."/>
            <person name="Kalinowski J."/>
            <person name="Ruckert C."/>
        </authorList>
    </citation>
    <scope>NUCLEOTIDE SEQUENCE</scope>
    <source>
        <strain evidence="1">CGMCC 4.3508</strain>
    </source>
</reference>
<dbReference type="Proteomes" id="UP000638263">
    <property type="component" value="Unassembled WGS sequence"/>
</dbReference>
<reference evidence="1" key="2">
    <citation type="submission" date="2020-09" db="EMBL/GenBank/DDBJ databases">
        <authorList>
            <person name="Sun Q."/>
            <person name="Zhou Y."/>
        </authorList>
    </citation>
    <scope>NUCLEOTIDE SEQUENCE</scope>
    <source>
        <strain evidence="1">CGMCC 4.3508</strain>
    </source>
</reference>
<keyword evidence="2" id="KW-1185">Reference proteome</keyword>
<evidence type="ECO:0000313" key="2">
    <source>
        <dbReference type="Proteomes" id="UP000638263"/>
    </source>
</evidence>
<name>A0A917R807_9NOCA</name>
<accession>A0A917R807</accession>